<dbReference type="EMBL" id="APPH01000009">
    <property type="protein sequence ID" value="ENV09354.1"/>
    <property type="molecule type" value="Genomic_DNA"/>
</dbReference>
<keyword evidence="1" id="KW-1133">Transmembrane helix</keyword>
<reference evidence="2 3" key="1">
    <citation type="submission" date="2013-02" db="EMBL/GenBank/DDBJ databases">
        <title>The Genome Sequence of Acinetobacter sp. CIP 56.2.</title>
        <authorList>
            <consortium name="The Broad Institute Genome Sequencing Platform"/>
            <consortium name="The Broad Institute Genome Sequencing Center for Infectious Disease"/>
            <person name="Cerqueira G."/>
            <person name="Feldgarden M."/>
            <person name="Courvalin P."/>
            <person name="Perichon B."/>
            <person name="Grillot-Courvalin C."/>
            <person name="Clermont D."/>
            <person name="Rocha E."/>
            <person name="Yoon E.-J."/>
            <person name="Nemec A."/>
            <person name="Walker B."/>
            <person name="Young S.K."/>
            <person name="Zeng Q."/>
            <person name="Gargeya S."/>
            <person name="Fitzgerald M."/>
            <person name="Haas B."/>
            <person name="Abouelleil A."/>
            <person name="Alvarado L."/>
            <person name="Arachchi H.M."/>
            <person name="Berlin A.M."/>
            <person name="Chapman S.B."/>
            <person name="Dewar J."/>
            <person name="Goldberg J."/>
            <person name="Griggs A."/>
            <person name="Gujja S."/>
            <person name="Hansen M."/>
            <person name="Howarth C."/>
            <person name="Imamovic A."/>
            <person name="Larimer J."/>
            <person name="McCowan C."/>
            <person name="Murphy C."/>
            <person name="Neiman D."/>
            <person name="Pearson M."/>
            <person name="Priest M."/>
            <person name="Roberts A."/>
            <person name="Saif S."/>
            <person name="Shea T."/>
            <person name="Sisk P."/>
            <person name="Sykes S."/>
            <person name="Wortman J."/>
            <person name="Nusbaum C."/>
            <person name="Birren B."/>
        </authorList>
    </citation>
    <scope>NUCLEOTIDE SEQUENCE [LARGE SCALE GENOMIC DNA]</scope>
    <source>
        <strain evidence="2 3">CIP 56.2</strain>
    </source>
</reference>
<evidence type="ECO:0000313" key="2">
    <source>
        <dbReference type="EMBL" id="ENV09354.1"/>
    </source>
</evidence>
<keyword evidence="1" id="KW-0472">Membrane</keyword>
<dbReference type="Proteomes" id="UP000013209">
    <property type="component" value="Unassembled WGS sequence"/>
</dbReference>
<accession>N8XJX3</accession>
<keyword evidence="1" id="KW-0812">Transmembrane</keyword>
<proteinExistence type="predicted"/>
<dbReference type="HOGENOM" id="CLU_2447963_0_0_6"/>
<feature type="transmembrane region" description="Helical" evidence="1">
    <location>
        <begin position="7"/>
        <end position="27"/>
    </location>
</feature>
<gene>
    <name evidence="2" type="ORF">F966_02011</name>
</gene>
<protein>
    <submittedName>
        <fullName evidence="2">Uncharacterized protein</fullName>
    </submittedName>
</protein>
<evidence type="ECO:0000256" key="1">
    <source>
        <dbReference type="SAM" id="Phobius"/>
    </source>
</evidence>
<dbReference type="AlphaFoldDB" id="N8XJX3"/>
<sequence>MTVSNFFSCFVSVITCGYFYLINEFFTEVLNVFQPESKLVVAFIMLLALFLTNSSFRRLFKKRIREAFLINIMTCKLNFEISRFQ</sequence>
<evidence type="ECO:0000313" key="3">
    <source>
        <dbReference type="Proteomes" id="UP000013209"/>
    </source>
</evidence>
<organism evidence="2 3">
    <name type="scientific">Acinetobacter higginsii</name>
    <dbReference type="NCBI Taxonomy" id="70347"/>
    <lineage>
        <taxon>Bacteria</taxon>
        <taxon>Pseudomonadati</taxon>
        <taxon>Pseudomonadota</taxon>
        <taxon>Gammaproteobacteria</taxon>
        <taxon>Moraxellales</taxon>
        <taxon>Moraxellaceae</taxon>
        <taxon>Acinetobacter</taxon>
    </lineage>
</organism>
<comment type="caution">
    <text evidence="2">The sequence shown here is derived from an EMBL/GenBank/DDBJ whole genome shotgun (WGS) entry which is preliminary data.</text>
</comment>
<feature type="transmembrane region" description="Helical" evidence="1">
    <location>
        <begin position="39"/>
        <end position="56"/>
    </location>
</feature>
<name>N8XJX3_9GAMM</name>